<dbReference type="Pfam" id="PF11964">
    <property type="entry name" value="SpoIIAA-like"/>
    <property type="match status" value="1"/>
</dbReference>
<proteinExistence type="predicted"/>
<protein>
    <submittedName>
        <fullName evidence="1">STAS/SEC14 domain-containing protein</fullName>
    </submittedName>
</protein>
<name>A0ABU8T443_9PSEU</name>
<dbReference type="InterPro" id="IPR021866">
    <property type="entry name" value="SpoIIAA-like"/>
</dbReference>
<dbReference type="RefSeq" id="WP_340286289.1">
    <property type="nucleotide sequence ID" value="NZ_JBBJUP010000003.1"/>
</dbReference>
<dbReference type="InterPro" id="IPR036513">
    <property type="entry name" value="STAS_dom_sf"/>
</dbReference>
<dbReference type="Proteomes" id="UP001364211">
    <property type="component" value="Unassembled WGS sequence"/>
</dbReference>
<organism evidence="1 2">
    <name type="scientific">Pseudonocardia spirodelae</name>
    <dbReference type="NCBI Taxonomy" id="3133431"/>
    <lineage>
        <taxon>Bacteria</taxon>
        <taxon>Bacillati</taxon>
        <taxon>Actinomycetota</taxon>
        <taxon>Actinomycetes</taxon>
        <taxon>Pseudonocardiales</taxon>
        <taxon>Pseudonocardiaceae</taxon>
        <taxon>Pseudonocardia</taxon>
    </lineage>
</organism>
<dbReference type="EMBL" id="JBBJUP010000003">
    <property type="protein sequence ID" value="MEJ8278165.1"/>
    <property type="molecule type" value="Genomic_DNA"/>
</dbReference>
<comment type="caution">
    <text evidence="1">The sequence shown here is derived from an EMBL/GenBank/DDBJ whole genome shotgun (WGS) entry which is preliminary data.</text>
</comment>
<dbReference type="Gene3D" id="3.40.50.10600">
    <property type="entry name" value="SpoIIaa-like domains"/>
    <property type="match status" value="1"/>
</dbReference>
<keyword evidence="2" id="KW-1185">Reference proteome</keyword>
<reference evidence="1 2" key="1">
    <citation type="submission" date="2024-03" db="EMBL/GenBank/DDBJ databases">
        <title>Draft genome sequence of Pseudonocardia sp. DW16-2.</title>
        <authorList>
            <person name="Duangmal K."/>
        </authorList>
    </citation>
    <scope>NUCLEOTIDE SEQUENCE [LARGE SCALE GENOMIC DNA]</scope>
    <source>
        <strain evidence="1 2">DW16-2</strain>
    </source>
</reference>
<dbReference type="InterPro" id="IPR038396">
    <property type="entry name" value="SpoIIAA-like_sf"/>
</dbReference>
<sequence length="132" mass="13921">MTRAPGTTPVRARPGGVVRLDLDGPVRACDYDDLDEAVERSRAAGVSRPALVVSAPAFAGWDGPAALLRHQLFVLERHDALRRVALVLGGLPPAVHELAELLLPPAVRLFAPRDLDAALCWAAAPGPVVEGL</sequence>
<evidence type="ECO:0000313" key="2">
    <source>
        <dbReference type="Proteomes" id="UP001364211"/>
    </source>
</evidence>
<dbReference type="SUPFAM" id="SSF52091">
    <property type="entry name" value="SpoIIaa-like"/>
    <property type="match status" value="1"/>
</dbReference>
<accession>A0ABU8T443</accession>
<gene>
    <name evidence="1" type="ORF">WJX68_04395</name>
</gene>
<evidence type="ECO:0000313" key="1">
    <source>
        <dbReference type="EMBL" id="MEJ8278165.1"/>
    </source>
</evidence>